<comment type="caution">
    <text evidence="10">The sequence shown here is derived from an EMBL/GenBank/DDBJ whole genome shotgun (WGS) entry which is preliminary data.</text>
</comment>
<evidence type="ECO:0000313" key="10">
    <source>
        <dbReference type="EMBL" id="CAK8680911.1"/>
    </source>
</evidence>
<name>A0ABP0FNJ1_CLALP</name>
<accession>A0ABP0FNJ1</accession>
<evidence type="ECO:0000256" key="7">
    <source>
        <dbReference type="ARBA" id="ARBA00025687"/>
    </source>
</evidence>
<sequence length="153" mass="18626">MNQPIMPGLEVPKPNLADDRVRFQAELEFVQCLANPNYLNFLAQRGYFKERKFVNYLNYLMYWKKPEYVKYIKYPQCIYMLELLQYEQFRTELVNTPCAKFIEDQMLLHWQYYIRKRIRLQQNLMESIRQRNDQQLQTATDASPARKRPAPDT</sequence>
<feature type="region of interest" description="Disordered" evidence="9">
    <location>
        <begin position="133"/>
        <end position="153"/>
    </location>
</feature>
<dbReference type="Proteomes" id="UP001642483">
    <property type="component" value="Unassembled WGS sequence"/>
</dbReference>
<dbReference type="PANTHER" id="PTHR13186">
    <property type="entry name" value="MEDIATOR OF RNA POLYMERASE II TRANSCRIPTION SUBUNIT 31"/>
    <property type="match status" value="1"/>
</dbReference>
<protein>
    <recommendedName>
        <fullName evidence="8">Mediator of RNA polymerase II transcription subunit 31</fullName>
    </recommendedName>
</protein>
<dbReference type="EMBL" id="CAWYQH010000079">
    <property type="protein sequence ID" value="CAK8680911.1"/>
    <property type="molecule type" value="Genomic_DNA"/>
</dbReference>
<comment type="subcellular location">
    <subcellularLocation>
        <location evidence="1 8">Nucleus</location>
    </subcellularLocation>
</comment>
<comment type="subunit">
    <text evidence="8">Component of the Mediator complex.</text>
</comment>
<evidence type="ECO:0000256" key="9">
    <source>
        <dbReference type="SAM" id="MobiDB-lite"/>
    </source>
</evidence>
<proteinExistence type="inferred from homology"/>
<gene>
    <name evidence="10" type="ORF">CVLEPA_LOCUS11146</name>
</gene>
<evidence type="ECO:0000256" key="4">
    <source>
        <dbReference type="ARBA" id="ARBA00023159"/>
    </source>
</evidence>
<keyword evidence="5 8" id="KW-0804">Transcription</keyword>
<comment type="function">
    <text evidence="7 8">Component of the Mediator complex, a coactivator involved in the regulated transcription of nearly all RNA polymerase II-dependent genes. Mediator functions as a bridge to convey information from gene-specific regulatory proteins to the basal RNA polymerase II transcription machinery. Mediator is recruited to promoters by direct interactions with regulatory proteins and serves as a scaffold for the assembly of a functional preinitiation complex with RNA polymerase II and the general transcription factors.</text>
</comment>
<keyword evidence="6 8" id="KW-0539">Nucleus</keyword>
<dbReference type="Pfam" id="PF05669">
    <property type="entry name" value="Med31"/>
    <property type="match status" value="1"/>
</dbReference>
<reference evidence="10 11" key="1">
    <citation type="submission" date="2024-02" db="EMBL/GenBank/DDBJ databases">
        <authorList>
            <person name="Daric V."/>
            <person name="Darras S."/>
        </authorList>
    </citation>
    <scope>NUCLEOTIDE SEQUENCE [LARGE SCALE GENOMIC DNA]</scope>
</reference>
<organism evidence="10 11">
    <name type="scientific">Clavelina lepadiformis</name>
    <name type="common">Light-bulb sea squirt</name>
    <name type="synonym">Ascidia lepadiformis</name>
    <dbReference type="NCBI Taxonomy" id="159417"/>
    <lineage>
        <taxon>Eukaryota</taxon>
        <taxon>Metazoa</taxon>
        <taxon>Chordata</taxon>
        <taxon>Tunicata</taxon>
        <taxon>Ascidiacea</taxon>
        <taxon>Aplousobranchia</taxon>
        <taxon>Clavelinidae</taxon>
        <taxon>Clavelina</taxon>
    </lineage>
</organism>
<keyword evidence="3 8" id="KW-0805">Transcription regulation</keyword>
<dbReference type="Gene3D" id="1.10.10.1340">
    <property type="entry name" value="Mediator of RNA polymerase II, submodule Med31 (Soh1)"/>
    <property type="match status" value="1"/>
</dbReference>
<keyword evidence="4 8" id="KW-0010">Activator</keyword>
<evidence type="ECO:0000256" key="2">
    <source>
        <dbReference type="ARBA" id="ARBA00006378"/>
    </source>
</evidence>
<keyword evidence="11" id="KW-1185">Reference proteome</keyword>
<dbReference type="InterPro" id="IPR008831">
    <property type="entry name" value="Mediator_Med31"/>
</dbReference>
<evidence type="ECO:0000256" key="6">
    <source>
        <dbReference type="ARBA" id="ARBA00023242"/>
    </source>
</evidence>
<dbReference type="InterPro" id="IPR038089">
    <property type="entry name" value="Med31_sf"/>
</dbReference>
<comment type="similarity">
    <text evidence="2 8">Belongs to the Mediator complex subunit 31 family.</text>
</comment>
<evidence type="ECO:0000256" key="1">
    <source>
        <dbReference type="ARBA" id="ARBA00004123"/>
    </source>
</evidence>
<evidence type="ECO:0000256" key="8">
    <source>
        <dbReference type="RuleBase" id="RU364129"/>
    </source>
</evidence>
<evidence type="ECO:0000313" key="11">
    <source>
        <dbReference type="Proteomes" id="UP001642483"/>
    </source>
</evidence>
<evidence type="ECO:0000256" key="5">
    <source>
        <dbReference type="ARBA" id="ARBA00023163"/>
    </source>
</evidence>
<evidence type="ECO:0000256" key="3">
    <source>
        <dbReference type="ARBA" id="ARBA00023015"/>
    </source>
</evidence>